<evidence type="ECO:0000313" key="2">
    <source>
        <dbReference type="EMBL" id="QHU32069.1"/>
    </source>
</evidence>
<sequence>MKFFNKLEFFPFLFGLAMGIFCVYILKPAPMVITKYPNLENVAELVYRDRNGACFKYETKTVDCDKAEDRIRPYPLQ</sequence>
<protein>
    <submittedName>
        <fullName evidence="2">Uncharacterized protein</fullName>
    </submittedName>
</protein>
<keyword evidence="1" id="KW-0472">Membrane</keyword>
<name>A0A6C0LMS6_9ZZZZ</name>
<accession>A0A6C0LMS6</accession>
<keyword evidence="1" id="KW-1133">Transmembrane helix</keyword>
<feature type="transmembrane region" description="Helical" evidence="1">
    <location>
        <begin position="7"/>
        <end position="26"/>
    </location>
</feature>
<dbReference type="EMBL" id="MN740535">
    <property type="protein sequence ID" value="QHU32069.1"/>
    <property type="molecule type" value="Genomic_DNA"/>
</dbReference>
<proteinExistence type="predicted"/>
<reference evidence="2" key="1">
    <citation type="journal article" date="2020" name="Nature">
        <title>Giant virus diversity and host interactions through global metagenomics.</title>
        <authorList>
            <person name="Schulz F."/>
            <person name="Roux S."/>
            <person name="Paez-Espino D."/>
            <person name="Jungbluth S."/>
            <person name="Walsh D.A."/>
            <person name="Denef V.J."/>
            <person name="McMahon K.D."/>
            <person name="Konstantinidis K.T."/>
            <person name="Eloe-Fadrosh E.A."/>
            <person name="Kyrpides N.C."/>
            <person name="Woyke T."/>
        </authorList>
    </citation>
    <scope>NUCLEOTIDE SEQUENCE</scope>
    <source>
        <strain evidence="2">GVMAG-M-3300027963-41</strain>
    </source>
</reference>
<evidence type="ECO:0000256" key="1">
    <source>
        <dbReference type="SAM" id="Phobius"/>
    </source>
</evidence>
<organism evidence="2">
    <name type="scientific">viral metagenome</name>
    <dbReference type="NCBI Taxonomy" id="1070528"/>
    <lineage>
        <taxon>unclassified sequences</taxon>
        <taxon>metagenomes</taxon>
        <taxon>organismal metagenomes</taxon>
    </lineage>
</organism>
<keyword evidence="1" id="KW-0812">Transmembrane</keyword>
<dbReference type="AlphaFoldDB" id="A0A6C0LMS6"/>